<name>A0A0A8YKE2_ARUDO</name>
<evidence type="ECO:0000313" key="1">
    <source>
        <dbReference type="EMBL" id="JAD26596.1"/>
    </source>
</evidence>
<protein>
    <submittedName>
        <fullName evidence="1">Uncharacterized protein</fullName>
    </submittedName>
</protein>
<dbReference type="EMBL" id="GBRH01271299">
    <property type="protein sequence ID" value="JAD26596.1"/>
    <property type="molecule type" value="Transcribed_RNA"/>
</dbReference>
<accession>A0A0A8YKE2</accession>
<proteinExistence type="predicted"/>
<organism evidence="1">
    <name type="scientific">Arundo donax</name>
    <name type="common">Giant reed</name>
    <name type="synonym">Donax arundinaceus</name>
    <dbReference type="NCBI Taxonomy" id="35708"/>
    <lineage>
        <taxon>Eukaryota</taxon>
        <taxon>Viridiplantae</taxon>
        <taxon>Streptophyta</taxon>
        <taxon>Embryophyta</taxon>
        <taxon>Tracheophyta</taxon>
        <taxon>Spermatophyta</taxon>
        <taxon>Magnoliopsida</taxon>
        <taxon>Liliopsida</taxon>
        <taxon>Poales</taxon>
        <taxon>Poaceae</taxon>
        <taxon>PACMAD clade</taxon>
        <taxon>Arundinoideae</taxon>
        <taxon>Arundineae</taxon>
        <taxon>Arundo</taxon>
    </lineage>
</organism>
<sequence>MKELLNKVDQKCLRTFRVRFSSQLCIVSGSYLKNNTIQKHIYHTTSPQLHSEVHSKLYLV</sequence>
<reference evidence="1" key="2">
    <citation type="journal article" date="2015" name="Data Brief">
        <title>Shoot transcriptome of the giant reed, Arundo donax.</title>
        <authorList>
            <person name="Barrero R.A."/>
            <person name="Guerrero F.D."/>
            <person name="Moolhuijzen P."/>
            <person name="Goolsby J.A."/>
            <person name="Tidwell J."/>
            <person name="Bellgard S.E."/>
            <person name="Bellgard M.I."/>
        </authorList>
    </citation>
    <scope>NUCLEOTIDE SEQUENCE</scope>
    <source>
        <tissue evidence="1">Shoot tissue taken approximately 20 cm above the soil surface</tissue>
    </source>
</reference>
<reference evidence="1" key="1">
    <citation type="submission" date="2014-09" db="EMBL/GenBank/DDBJ databases">
        <authorList>
            <person name="Magalhaes I.L.F."/>
            <person name="Oliveira U."/>
            <person name="Santos F.R."/>
            <person name="Vidigal T.H.D.A."/>
            <person name="Brescovit A.D."/>
            <person name="Santos A.J."/>
        </authorList>
    </citation>
    <scope>NUCLEOTIDE SEQUENCE</scope>
    <source>
        <tissue evidence="1">Shoot tissue taken approximately 20 cm above the soil surface</tissue>
    </source>
</reference>
<dbReference type="AlphaFoldDB" id="A0A0A8YKE2"/>